<feature type="compositionally biased region" description="Basic residues" evidence="1">
    <location>
        <begin position="131"/>
        <end position="141"/>
    </location>
</feature>
<dbReference type="InterPro" id="IPR019327">
    <property type="entry name" value="WKF"/>
</dbReference>
<evidence type="ECO:0000313" key="3">
    <source>
        <dbReference type="EMBL" id="KAF2832530.1"/>
    </source>
</evidence>
<feature type="compositionally biased region" description="Low complexity" evidence="1">
    <location>
        <begin position="526"/>
        <end position="535"/>
    </location>
</feature>
<gene>
    <name evidence="3" type="ORF">CC86DRAFT_442734</name>
</gene>
<feature type="compositionally biased region" description="Acidic residues" evidence="1">
    <location>
        <begin position="498"/>
        <end position="525"/>
    </location>
</feature>
<feature type="region of interest" description="Disordered" evidence="1">
    <location>
        <begin position="264"/>
        <end position="326"/>
    </location>
</feature>
<keyword evidence="4" id="KW-1185">Reference proteome</keyword>
<name>A0A6A7AGV1_9PLEO</name>
<feature type="compositionally biased region" description="Basic and acidic residues" evidence="1">
    <location>
        <begin position="264"/>
        <end position="288"/>
    </location>
</feature>
<feature type="region of interest" description="Disordered" evidence="1">
    <location>
        <begin position="21"/>
        <end position="238"/>
    </location>
</feature>
<dbReference type="PANTHER" id="PTHR22306:SF2">
    <property type="entry name" value="CHROMOSOME 7 OPEN READING FRAME 50"/>
    <property type="match status" value="1"/>
</dbReference>
<reference evidence="3" key="1">
    <citation type="journal article" date="2020" name="Stud. Mycol.">
        <title>101 Dothideomycetes genomes: a test case for predicting lifestyles and emergence of pathogens.</title>
        <authorList>
            <person name="Haridas S."/>
            <person name="Albert R."/>
            <person name="Binder M."/>
            <person name="Bloem J."/>
            <person name="Labutti K."/>
            <person name="Salamov A."/>
            <person name="Andreopoulos B."/>
            <person name="Baker S."/>
            <person name="Barry K."/>
            <person name="Bills G."/>
            <person name="Bluhm B."/>
            <person name="Cannon C."/>
            <person name="Castanera R."/>
            <person name="Culley D."/>
            <person name="Daum C."/>
            <person name="Ezra D."/>
            <person name="Gonzalez J."/>
            <person name="Henrissat B."/>
            <person name="Kuo A."/>
            <person name="Liang C."/>
            <person name="Lipzen A."/>
            <person name="Lutzoni F."/>
            <person name="Magnuson J."/>
            <person name="Mondo S."/>
            <person name="Nolan M."/>
            <person name="Ohm R."/>
            <person name="Pangilinan J."/>
            <person name="Park H.-J."/>
            <person name="Ramirez L."/>
            <person name="Alfaro M."/>
            <person name="Sun H."/>
            <person name="Tritt A."/>
            <person name="Yoshinaga Y."/>
            <person name="Zwiers L.-H."/>
            <person name="Turgeon B."/>
            <person name="Goodwin S."/>
            <person name="Spatafora J."/>
            <person name="Crous P."/>
            <person name="Grigoriev I."/>
        </authorList>
    </citation>
    <scope>NUCLEOTIDE SEQUENCE</scope>
    <source>
        <strain evidence="3">CBS 113818</strain>
    </source>
</reference>
<dbReference type="OrthoDB" id="10261563at2759"/>
<evidence type="ECO:0000313" key="4">
    <source>
        <dbReference type="Proteomes" id="UP000799424"/>
    </source>
</evidence>
<dbReference type="Gene3D" id="3.80.10.10">
    <property type="entry name" value="Ribonuclease Inhibitor"/>
    <property type="match status" value="1"/>
</dbReference>
<dbReference type="Pfam" id="PF10180">
    <property type="entry name" value="WKF"/>
    <property type="match status" value="1"/>
</dbReference>
<feature type="compositionally biased region" description="Basic and acidic residues" evidence="1">
    <location>
        <begin position="200"/>
        <end position="209"/>
    </location>
</feature>
<dbReference type="AlphaFoldDB" id="A0A6A7AGV1"/>
<dbReference type="EMBL" id="MU006217">
    <property type="protein sequence ID" value="KAF2832530.1"/>
    <property type="molecule type" value="Genomic_DNA"/>
</dbReference>
<organism evidence="3 4">
    <name type="scientific">Ophiobolus disseminans</name>
    <dbReference type="NCBI Taxonomy" id="1469910"/>
    <lineage>
        <taxon>Eukaryota</taxon>
        <taxon>Fungi</taxon>
        <taxon>Dikarya</taxon>
        <taxon>Ascomycota</taxon>
        <taxon>Pezizomycotina</taxon>
        <taxon>Dothideomycetes</taxon>
        <taxon>Pleosporomycetidae</taxon>
        <taxon>Pleosporales</taxon>
        <taxon>Pleosporineae</taxon>
        <taxon>Phaeosphaeriaceae</taxon>
        <taxon>Ophiobolus</taxon>
    </lineage>
</organism>
<accession>A0A6A7AGV1</accession>
<dbReference type="PANTHER" id="PTHR22306">
    <property type="entry name" value="CHROMOSOME 7 OPEN READING FRAME 50"/>
    <property type="match status" value="1"/>
</dbReference>
<dbReference type="InterPro" id="IPR032675">
    <property type="entry name" value="LRR_dom_sf"/>
</dbReference>
<feature type="domain" description="WKF" evidence="2">
    <location>
        <begin position="324"/>
        <end position="386"/>
    </location>
</feature>
<protein>
    <recommendedName>
        <fullName evidence="2">WKF domain-containing protein</fullName>
    </recommendedName>
</protein>
<feature type="region of interest" description="Disordered" evidence="1">
    <location>
        <begin position="480"/>
        <end position="543"/>
    </location>
</feature>
<evidence type="ECO:0000256" key="1">
    <source>
        <dbReference type="SAM" id="MobiDB-lite"/>
    </source>
</evidence>
<proteinExistence type="predicted"/>
<dbReference type="Proteomes" id="UP000799424">
    <property type="component" value="Unassembled WGS sequence"/>
</dbReference>
<evidence type="ECO:0000259" key="2">
    <source>
        <dbReference type="Pfam" id="PF10180"/>
    </source>
</evidence>
<sequence length="972" mass="108713">MPENGTRIPAWRRLGLALKNETQSGVTAPEPSASVADQQHVTPYDAQHGSRDTHQAPIEPTVNGKSSKLGKRKHQHEPAEDGQTSKRGRTEPETVDSTETTTTEATAPASIDIAEPISADAEQPKGDPNYRKKKAKPKQKRRDPEHGQAEQTPAPKPAARDRSSLSPGAEALPPKKGRRTLLASTETDHDTLAPTSTPHQHHEGARSSTKDPSGSPSGIDRRKSVTFTPDTKRVDGHSAQNLFKKWAADQKGVDANSTLAELEERAQFLDREAESKQKKKEQAPERSKTTAPAKSHQEKPPATNTAPGPAKSKGKKKDPSTYTSYLAQYHTNRDNWKFNKAKQNDVIDNAVNIFRIPEEHSEALLEYVQGLKGPGAIELLTSKCEAAIRELDAEDAKEPPMDDSEARKAMHDEALQARIDRERKRRKVEGDMEALATHPHGDNFIRRLRRERAEALLTALGRTSPILPVIHTNSINPLLQNLAPKRDSKKRKRRGDVSSDDSSSDSSSSDDDSSSDESGSEDAGSEAESSSSEGDNGSDDKSLPTELIETIATYLDLSSSRSLRLASRSLQHQSQLIFRDRFFHTRSILWTKHDLDQIVDISKHPEFGVALQHLRINATPKHSISLWQLRRRIQEADSIISETDGVYLKSVYIKEEEEANELATFFNETRYDQQCLRKVFKEIGQLESVTFEYDGMSSIYGNFGRRYCETSQHEMSRPFISIMAAIADSGIHVRTICTNPELNHGAVSIGRLESLAPALRSFDAAFEKLGRLELTLRDWRFPDTGFELESARAPFVVRFLAKASNVKYLSLDCYSSLDDDLMGEIARHCNFTKLETCKLAHFRLNKADDLYQLLAPSYPTLQNLSLSHILLRNEESTWADLLRHLASSSDTLPVLERIYLRKPFTGSRTHALWKPICIGEKGHRVWREQVPLCIERLREVTSGPAWHIGATTYPFDEMGMGDVRLHELENAM</sequence>
<feature type="compositionally biased region" description="Low complexity" evidence="1">
    <location>
        <begin position="95"/>
        <end position="106"/>
    </location>
</feature>
<dbReference type="SUPFAM" id="SSF52047">
    <property type="entry name" value="RNI-like"/>
    <property type="match status" value="1"/>
</dbReference>